<dbReference type="EMBL" id="LAZR01002241">
    <property type="protein sequence ID" value="KKN32607.1"/>
    <property type="molecule type" value="Genomic_DNA"/>
</dbReference>
<reference evidence="2" key="1">
    <citation type="journal article" date="2015" name="Nature">
        <title>Complex archaea that bridge the gap between prokaryotes and eukaryotes.</title>
        <authorList>
            <person name="Spang A."/>
            <person name="Saw J.H."/>
            <person name="Jorgensen S.L."/>
            <person name="Zaremba-Niedzwiedzka K."/>
            <person name="Martijn J."/>
            <person name="Lind A.E."/>
            <person name="van Eijk R."/>
            <person name="Schleper C."/>
            <person name="Guy L."/>
            <person name="Ettema T.J."/>
        </authorList>
    </citation>
    <scope>NUCLEOTIDE SEQUENCE</scope>
</reference>
<dbReference type="InterPro" id="IPR055731">
    <property type="entry name" value="Pam3_gp33-like"/>
</dbReference>
<accession>A0A0F9Q6L7</accession>
<organism evidence="2">
    <name type="scientific">marine sediment metagenome</name>
    <dbReference type="NCBI Taxonomy" id="412755"/>
    <lineage>
        <taxon>unclassified sequences</taxon>
        <taxon>metagenomes</taxon>
        <taxon>ecological metagenomes</taxon>
    </lineage>
</organism>
<feature type="region of interest" description="Disordered" evidence="1">
    <location>
        <begin position="157"/>
        <end position="176"/>
    </location>
</feature>
<proteinExistence type="predicted"/>
<dbReference type="Pfam" id="PF23984">
    <property type="entry name" value="DUF7307"/>
    <property type="match status" value="1"/>
</dbReference>
<sequence length="176" mass="20259">MGKYSHLKGKFAVFENPDKSYQARVNQTKSQIKKDHQTVSALCEYFVTWKLTKKQRQEEIEEANLFLEALSQLLKDHLEEEEIENLTLESGVTLFLKINPLAQVFDPKKLMDWIKRGKRKELLSVNANTLTAYCKEILDTGKKLPPGVKIFMRSSIGSRGVSGQKKKKQTKEKQDV</sequence>
<name>A0A0F9Q6L7_9ZZZZ</name>
<gene>
    <name evidence="2" type="ORF">LCGC14_0812300</name>
</gene>
<protein>
    <submittedName>
        <fullName evidence="2">Uncharacterized protein</fullName>
    </submittedName>
</protein>
<comment type="caution">
    <text evidence="2">The sequence shown here is derived from an EMBL/GenBank/DDBJ whole genome shotgun (WGS) entry which is preliminary data.</text>
</comment>
<dbReference type="AlphaFoldDB" id="A0A0F9Q6L7"/>
<evidence type="ECO:0000313" key="2">
    <source>
        <dbReference type="EMBL" id="KKN32607.1"/>
    </source>
</evidence>
<evidence type="ECO:0000256" key="1">
    <source>
        <dbReference type="SAM" id="MobiDB-lite"/>
    </source>
</evidence>